<dbReference type="InterPro" id="IPR002371">
    <property type="entry name" value="FlgK"/>
</dbReference>
<feature type="domain" description="Flagellar hook protein FlgE/F/G-like D1" evidence="9">
    <location>
        <begin position="97"/>
        <end position="161"/>
    </location>
</feature>
<dbReference type="AlphaFoldDB" id="A0A7V2ZI30"/>
<feature type="domain" description="Flagellar basal-body/hook protein C-terminal" evidence="7">
    <location>
        <begin position="497"/>
        <end position="542"/>
    </location>
</feature>
<evidence type="ECO:0000256" key="2">
    <source>
        <dbReference type="ARBA" id="ARBA00009677"/>
    </source>
</evidence>
<dbReference type="SUPFAM" id="SSF117143">
    <property type="entry name" value="Flagellar hook protein flgE"/>
    <property type="match status" value="2"/>
</dbReference>
<dbReference type="InterPro" id="IPR020013">
    <property type="entry name" value="Flagellar_FlgE/F/G"/>
</dbReference>
<evidence type="ECO:0000256" key="4">
    <source>
        <dbReference type="ARBA" id="ARBA00023143"/>
    </source>
</evidence>
<dbReference type="InterPro" id="IPR001444">
    <property type="entry name" value="Flag_bb_rod_N"/>
</dbReference>
<dbReference type="PRINTS" id="PR01005">
    <property type="entry name" value="FLGHOOKAP1"/>
</dbReference>
<feature type="domain" description="Flagellar hook protein FlgE D2" evidence="8">
    <location>
        <begin position="320"/>
        <end position="423"/>
    </location>
</feature>
<name>A0A7V2ZI30_9BACT</name>
<dbReference type="Gene3D" id="2.60.98.20">
    <property type="entry name" value="Flagellar hook protein FlgE"/>
    <property type="match status" value="2"/>
</dbReference>
<comment type="similarity">
    <text evidence="2 5">Belongs to the flagella basal body rod proteins family.</text>
</comment>
<dbReference type="GO" id="GO:0005198">
    <property type="term" value="F:structural molecule activity"/>
    <property type="evidence" value="ECO:0007669"/>
    <property type="project" value="InterPro"/>
</dbReference>
<protein>
    <recommendedName>
        <fullName evidence="3 5">Flagellar hook protein FlgE</fullName>
    </recommendedName>
</protein>
<dbReference type="NCBIfam" id="TIGR03506">
    <property type="entry name" value="FlgEFG_subfam"/>
    <property type="match status" value="2"/>
</dbReference>
<feature type="domain" description="Flagellar basal body rod protein N-terminal" evidence="6">
    <location>
        <begin position="10"/>
        <end position="37"/>
    </location>
</feature>
<dbReference type="EMBL" id="DSUJ01000008">
    <property type="protein sequence ID" value="HFI90414.1"/>
    <property type="molecule type" value="Genomic_DNA"/>
</dbReference>
<evidence type="ECO:0000256" key="3">
    <source>
        <dbReference type="ARBA" id="ARBA00019015"/>
    </source>
</evidence>
<keyword evidence="10" id="KW-0282">Flagellum</keyword>
<dbReference type="InterPro" id="IPR010930">
    <property type="entry name" value="Flg_bb/hook_C_dom"/>
</dbReference>
<organism evidence="10">
    <name type="scientific">Ignavibacterium album</name>
    <dbReference type="NCBI Taxonomy" id="591197"/>
    <lineage>
        <taxon>Bacteria</taxon>
        <taxon>Pseudomonadati</taxon>
        <taxon>Ignavibacteriota</taxon>
        <taxon>Ignavibacteria</taxon>
        <taxon>Ignavibacteriales</taxon>
        <taxon>Ignavibacteriaceae</taxon>
        <taxon>Ignavibacterium</taxon>
    </lineage>
</organism>
<comment type="subcellular location">
    <subcellularLocation>
        <location evidence="1 5">Bacterial flagellum basal body</location>
    </subcellularLocation>
</comment>
<evidence type="ECO:0000256" key="5">
    <source>
        <dbReference type="RuleBase" id="RU362116"/>
    </source>
</evidence>
<dbReference type="GO" id="GO:0009424">
    <property type="term" value="C:bacterial-type flagellum hook"/>
    <property type="evidence" value="ECO:0007669"/>
    <property type="project" value="InterPro"/>
</dbReference>
<dbReference type="InterPro" id="IPR053967">
    <property type="entry name" value="LlgE_F_G-like_D1"/>
</dbReference>
<dbReference type="InterPro" id="IPR037925">
    <property type="entry name" value="FlgE/F/G-like"/>
</dbReference>
<evidence type="ECO:0000259" key="9">
    <source>
        <dbReference type="Pfam" id="PF22692"/>
    </source>
</evidence>
<dbReference type="Pfam" id="PF22692">
    <property type="entry name" value="LlgE_F_G_D1"/>
    <property type="match status" value="1"/>
</dbReference>
<dbReference type="Pfam" id="PF00460">
    <property type="entry name" value="Flg_bb_rod"/>
    <property type="match status" value="1"/>
</dbReference>
<comment type="caution">
    <text evidence="10">The sequence shown here is derived from an EMBL/GenBank/DDBJ whole genome shotgun (WGS) entry which is preliminary data.</text>
</comment>
<dbReference type="Pfam" id="PF06429">
    <property type="entry name" value="Flg_bbr_C"/>
    <property type="match status" value="1"/>
</dbReference>
<evidence type="ECO:0000259" key="8">
    <source>
        <dbReference type="Pfam" id="PF07559"/>
    </source>
</evidence>
<evidence type="ECO:0000259" key="6">
    <source>
        <dbReference type="Pfam" id="PF00460"/>
    </source>
</evidence>
<reference evidence="10" key="1">
    <citation type="journal article" date="2020" name="mSystems">
        <title>Genome- and Community-Level Interaction Insights into Carbon Utilization and Element Cycling Functions of Hydrothermarchaeota in Hydrothermal Sediment.</title>
        <authorList>
            <person name="Zhou Z."/>
            <person name="Liu Y."/>
            <person name="Xu W."/>
            <person name="Pan J."/>
            <person name="Luo Z.H."/>
            <person name="Li M."/>
        </authorList>
    </citation>
    <scope>NUCLEOTIDE SEQUENCE [LARGE SCALE GENOMIC DNA]</scope>
    <source>
        <strain evidence="10">SpSt-479</strain>
    </source>
</reference>
<comment type="function">
    <text evidence="5">A flexible structure which links the flagellar filament to the drive apparatus in the basal body.</text>
</comment>
<evidence type="ECO:0000259" key="7">
    <source>
        <dbReference type="Pfam" id="PF06429"/>
    </source>
</evidence>
<sequence>MSLLNSLFSGVSGLRNHQAMMDVISNNIANVNTIGYKGSRVTFSDTFNKIIRYGSNPTDTAGGTNTFQIGLGMKMNSVDRNWTQGTFEGTGIVTDLALQGKGLFILENNGERFYSRAGAFIFDAQGRLVNSQNGAIVQGKVANEEGIIPPGNYLEDIMIDTNLRLPAVATTDITWGGNLDSSSSLTRSENYLQTGNINSNINIGDTVTDSNKVYDENGNEYTFSVTYTKTAADTYNMTYVLKDANGNNVNGPTTATVVFDSVTGQMLTINGGAPAPINIQDVGLGINFNFDPTSVTQTGNSTTLASTVDSNRKPTIVTGSLTIFDSLGSPHVLTIKFTKTSNNNWNWSCTVPPADGTLSGASGTITFNPDGSIASISPNPPVLTFTPNSGASPQNIVLNLGSGFSGITQTSSSSVVSALSQNGSAAASLSNINIDKYGYIIGVFTNGQSRPLAQILLATFPNLNGLVSVGENMFTVSANTGDPLIGDPGETTGTTIQSGALEQSNVDLSEEFTRMIVSQRGFQASARVVTVSDTLLQEITNLVR</sequence>
<keyword evidence="10" id="KW-0969">Cilium</keyword>
<dbReference type="PANTHER" id="PTHR30435">
    <property type="entry name" value="FLAGELLAR PROTEIN"/>
    <property type="match status" value="1"/>
</dbReference>
<accession>A0A7V2ZI30</accession>
<dbReference type="InterPro" id="IPR011491">
    <property type="entry name" value="FlgE_D2"/>
</dbReference>
<dbReference type="GO" id="GO:0044780">
    <property type="term" value="P:bacterial-type flagellum assembly"/>
    <property type="evidence" value="ECO:0007669"/>
    <property type="project" value="InterPro"/>
</dbReference>
<evidence type="ECO:0000256" key="1">
    <source>
        <dbReference type="ARBA" id="ARBA00004117"/>
    </source>
</evidence>
<keyword evidence="4 5" id="KW-0975">Bacterial flagellum</keyword>
<dbReference type="InterPro" id="IPR037058">
    <property type="entry name" value="Falgellar_hook_FlgE_sf"/>
</dbReference>
<proteinExistence type="inferred from homology"/>
<evidence type="ECO:0000313" key="10">
    <source>
        <dbReference type="EMBL" id="HFI90414.1"/>
    </source>
</evidence>
<dbReference type="RefSeq" id="WP_304144458.1">
    <property type="nucleotide sequence ID" value="NZ_JAOAIE010000040.1"/>
</dbReference>
<gene>
    <name evidence="10" type="ORF">ENS31_02660</name>
</gene>
<dbReference type="GO" id="GO:0071978">
    <property type="term" value="P:bacterial-type flagellum-dependent swarming motility"/>
    <property type="evidence" value="ECO:0007669"/>
    <property type="project" value="TreeGrafter"/>
</dbReference>
<keyword evidence="10" id="KW-0966">Cell projection</keyword>
<dbReference type="GO" id="GO:0005829">
    <property type="term" value="C:cytosol"/>
    <property type="evidence" value="ECO:0007669"/>
    <property type="project" value="TreeGrafter"/>
</dbReference>
<dbReference type="PANTHER" id="PTHR30435:SF1">
    <property type="entry name" value="FLAGELLAR HOOK PROTEIN FLGE"/>
    <property type="match status" value="1"/>
</dbReference>
<dbReference type="Pfam" id="PF07559">
    <property type="entry name" value="FlgE_D2"/>
    <property type="match status" value="2"/>
</dbReference>
<feature type="domain" description="Flagellar hook protein FlgE D2" evidence="8">
    <location>
        <begin position="208"/>
        <end position="304"/>
    </location>
</feature>
<dbReference type="GO" id="GO:0009425">
    <property type="term" value="C:bacterial-type flagellum basal body"/>
    <property type="evidence" value="ECO:0007669"/>
    <property type="project" value="UniProtKB-SubCell"/>
</dbReference>